<dbReference type="EMBL" id="CP013236">
    <property type="protein sequence ID" value="AMP17517.1"/>
    <property type="molecule type" value="Genomic_DNA"/>
</dbReference>
<accession>A0ABM5ZED4</accession>
<reference evidence="1 2" key="1">
    <citation type="submission" date="2015-11" db="EMBL/GenBank/DDBJ databases">
        <title>Exploring the genomic traits of fungus-feeding bacterial genus Collimonas.</title>
        <authorList>
            <person name="Song C."/>
            <person name="Schmidt R."/>
            <person name="de Jager V."/>
            <person name="Krzyzanowska D."/>
            <person name="Jongedijk E."/>
            <person name="Cankar K."/>
            <person name="Beekwilder J."/>
            <person name="van Veen A."/>
            <person name="de Boer W."/>
            <person name="van Veen J.A."/>
            <person name="Garbeva P."/>
        </authorList>
    </citation>
    <scope>NUCLEOTIDE SEQUENCE [LARGE SCALE GENOMIC DNA]</scope>
    <source>
        <strain evidence="1 2">Ter291</strain>
    </source>
</reference>
<name>A0ABM5ZED4_9BURK</name>
<evidence type="ECO:0000313" key="2">
    <source>
        <dbReference type="Proteomes" id="UP000074914"/>
    </source>
</evidence>
<protein>
    <submittedName>
        <fullName evidence="1">Uncharacterized protein</fullName>
    </submittedName>
</protein>
<gene>
    <name evidence="1" type="ORF">CPter291_5307</name>
</gene>
<dbReference type="Proteomes" id="UP000074914">
    <property type="component" value="Chromosome"/>
</dbReference>
<organism evidence="1 2">
    <name type="scientific">Collimonas pratensis</name>
    <dbReference type="NCBI Taxonomy" id="279113"/>
    <lineage>
        <taxon>Bacteria</taxon>
        <taxon>Pseudomonadati</taxon>
        <taxon>Pseudomonadota</taxon>
        <taxon>Betaproteobacteria</taxon>
        <taxon>Burkholderiales</taxon>
        <taxon>Oxalobacteraceae</taxon>
        <taxon>Collimonas</taxon>
    </lineage>
</organism>
<proteinExistence type="predicted"/>
<evidence type="ECO:0000313" key="1">
    <source>
        <dbReference type="EMBL" id="AMP17517.1"/>
    </source>
</evidence>
<sequence length="52" mass="5611">MNRTHPVLNFAHGLFLVVINDFDVFYAIASPDEANAPLIVNPDTVLSGAISN</sequence>
<keyword evidence="2" id="KW-1185">Reference proteome</keyword>